<sequence length="236" mass="26553">MHLPRFSRMQAVGNSSYMESIHRYLKPRRWMTEMESVNVFGIVSGGISLMFRSNVACVVRQSGRILPQQWLRQTYGAQNAKSGTKSLTCRSSALAVISRTRVGRRERPVYPHFGCDSVHSSNQVRRVSKEASELVSPGGIDILKSSLGKVASSVSIRTLLEGLSMQGQSLMVVNISICAKSRTGSPRVPWLLYWKYRASILRCHSRSFSTTWSDRNSLEMNGFMPVCIKAHRRQPL</sequence>
<evidence type="ECO:0000313" key="1">
    <source>
        <dbReference type="EMBL" id="KAF2684688.1"/>
    </source>
</evidence>
<evidence type="ECO:0000313" key="2">
    <source>
        <dbReference type="Proteomes" id="UP000799291"/>
    </source>
</evidence>
<protein>
    <submittedName>
        <fullName evidence="1">Uncharacterized protein</fullName>
    </submittedName>
</protein>
<dbReference type="EMBL" id="MU005580">
    <property type="protein sequence ID" value="KAF2684688.1"/>
    <property type="molecule type" value="Genomic_DNA"/>
</dbReference>
<gene>
    <name evidence="1" type="ORF">K458DRAFT_25522</name>
</gene>
<keyword evidence="2" id="KW-1185">Reference proteome</keyword>
<dbReference type="AlphaFoldDB" id="A0A6G1J2Q7"/>
<dbReference type="Proteomes" id="UP000799291">
    <property type="component" value="Unassembled WGS sequence"/>
</dbReference>
<reference evidence="1" key="1">
    <citation type="journal article" date="2020" name="Stud. Mycol.">
        <title>101 Dothideomycetes genomes: a test case for predicting lifestyles and emergence of pathogens.</title>
        <authorList>
            <person name="Haridas S."/>
            <person name="Albert R."/>
            <person name="Binder M."/>
            <person name="Bloem J."/>
            <person name="Labutti K."/>
            <person name="Salamov A."/>
            <person name="Andreopoulos B."/>
            <person name="Baker S."/>
            <person name="Barry K."/>
            <person name="Bills G."/>
            <person name="Bluhm B."/>
            <person name="Cannon C."/>
            <person name="Castanera R."/>
            <person name="Culley D."/>
            <person name="Daum C."/>
            <person name="Ezra D."/>
            <person name="Gonzalez J."/>
            <person name="Henrissat B."/>
            <person name="Kuo A."/>
            <person name="Liang C."/>
            <person name="Lipzen A."/>
            <person name="Lutzoni F."/>
            <person name="Magnuson J."/>
            <person name="Mondo S."/>
            <person name="Nolan M."/>
            <person name="Ohm R."/>
            <person name="Pangilinan J."/>
            <person name="Park H.-J."/>
            <person name="Ramirez L."/>
            <person name="Alfaro M."/>
            <person name="Sun H."/>
            <person name="Tritt A."/>
            <person name="Yoshinaga Y."/>
            <person name="Zwiers L.-H."/>
            <person name="Turgeon B."/>
            <person name="Goodwin S."/>
            <person name="Spatafora J."/>
            <person name="Crous P."/>
            <person name="Grigoriev I."/>
        </authorList>
    </citation>
    <scope>NUCLEOTIDE SEQUENCE</scope>
    <source>
        <strain evidence="1">CBS 122367</strain>
    </source>
</reference>
<accession>A0A6G1J2Q7</accession>
<organism evidence="1 2">
    <name type="scientific">Lentithecium fluviatile CBS 122367</name>
    <dbReference type="NCBI Taxonomy" id="1168545"/>
    <lineage>
        <taxon>Eukaryota</taxon>
        <taxon>Fungi</taxon>
        <taxon>Dikarya</taxon>
        <taxon>Ascomycota</taxon>
        <taxon>Pezizomycotina</taxon>
        <taxon>Dothideomycetes</taxon>
        <taxon>Pleosporomycetidae</taxon>
        <taxon>Pleosporales</taxon>
        <taxon>Massarineae</taxon>
        <taxon>Lentitheciaceae</taxon>
        <taxon>Lentithecium</taxon>
    </lineage>
</organism>
<proteinExistence type="predicted"/>
<name>A0A6G1J2Q7_9PLEO</name>